<keyword evidence="7" id="KW-0813">Transport</keyword>
<sequence length="348" mass="37446">MALWPRTAKAGEKLPKNADGAMSLMDHLHELRRRLFIAVVGLLVGVVIGFIWFANGIPSIGLPTLGEILKAPYCAVPSPPRAILSTAAGRDPCTFLQNTVFSGLQIRLKSALMVGAVISSPVWLLQLWGFVTPALYSKEKRYTRIFVGSAAVLMVTGAVLAYWVIHEALKVLLGFAGSVADTALDPNAYYSFLIGMLLIFGISFLLPLLLIMLNLIGVVKGKKLAEIRRFAYFGLVVFTGLVVPGNDPLTMLALAVALCFLYEIAVQFSKIHDKRKDKRLAAESFTDLDDDTASPTPVAAGALNASDSPSASPTDSIPAPEPITRSELEPSASGPRSSLRSWFDDDAT</sequence>
<keyword evidence="4 7" id="KW-1133">Transmembrane helix</keyword>
<feature type="compositionally biased region" description="Low complexity" evidence="8">
    <location>
        <begin position="305"/>
        <end position="318"/>
    </location>
</feature>
<evidence type="ECO:0000256" key="3">
    <source>
        <dbReference type="ARBA" id="ARBA00022927"/>
    </source>
</evidence>
<feature type="transmembrane region" description="Helical" evidence="7">
    <location>
        <begin position="188"/>
        <end position="215"/>
    </location>
</feature>
<protein>
    <recommendedName>
        <fullName evidence="7">Sec-independent protein translocase protein TatC</fullName>
    </recommendedName>
</protein>
<dbReference type="GO" id="GO:0033281">
    <property type="term" value="C:TAT protein transport complex"/>
    <property type="evidence" value="ECO:0007669"/>
    <property type="project" value="UniProtKB-UniRule"/>
</dbReference>
<feature type="transmembrane region" description="Helical" evidence="7">
    <location>
        <begin position="111"/>
        <end position="131"/>
    </location>
</feature>
<evidence type="ECO:0000256" key="6">
    <source>
        <dbReference type="ARBA" id="ARBA00023136"/>
    </source>
</evidence>
<dbReference type="RefSeq" id="WP_353651202.1">
    <property type="nucleotide sequence ID" value="NZ_CP159218.1"/>
</dbReference>
<dbReference type="GO" id="GO:0043953">
    <property type="term" value="P:protein transport by the Tat complex"/>
    <property type="evidence" value="ECO:0007669"/>
    <property type="project" value="UniProtKB-UniRule"/>
</dbReference>
<evidence type="ECO:0000256" key="8">
    <source>
        <dbReference type="SAM" id="MobiDB-lite"/>
    </source>
</evidence>
<comment type="similarity">
    <text evidence="7">Belongs to the TatC family.</text>
</comment>
<feature type="transmembrane region" description="Helical" evidence="7">
    <location>
        <begin position="35"/>
        <end position="54"/>
    </location>
</feature>
<dbReference type="PANTHER" id="PTHR30371:SF0">
    <property type="entry name" value="SEC-INDEPENDENT PROTEIN TRANSLOCASE PROTEIN TATC, CHLOROPLASTIC-RELATED"/>
    <property type="match status" value="1"/>
</dbReference>
<evidence type="ECO:0000256" key="5">
    <source>
        <dbReference type="ARBA" id="ARBA00023010"/>
    </source>
</evidence>
<accession>A0AAU8DWK9</accession>
<keyword evidence="2 7" id="KW-0812">Transmembrane</keyword>
<dbReference type="HAMAP" id="MF_00902">
    <property type="entry name" value="TatC"/>
    <property type="match status" value="1"/>
</dbReference>
<name>A0AAU8DWK9_9ACTN</name>
<proteinExistence type="inferred from homology"/>
<keyword evidence="5 7" id="KW-0811">Translocation</keyword>
<evidence type="ECO:0000256" key="1">
    <source>
        <dbReference type="ARBA" id="ARBA00004141"/>
    </source>
</evidence>
<dbReference type="Pfam" id="PF00902">
    <property type="entry name" value="TatC"/>
    <property type="match status" value="1"/>
</dbReference>
<comment type="subunit">
    <text evidence="7">The Tat system comprises two distinct complexes: a TatABC complex, containing multiple copies of TatA, TatB and TatC subunits, and a separate TatA complex, containing only TatA subunits. Substrates initially bind to the TatABC complex, which probably triggers association of the separate TatA complex to form the active translocon.</text>
</comment>
<keyword evidence="7" id="KW-1003">Cell membrane</keyword>
<dbReference type="EMBL" id="CP159218">
    <property type="protein sequence ID" value="XCG65597.1"/>
    <property type="molecule type" value="Genomic_DNA"/>
</dbReference>
<feature type="region of interest" description="Disordered" evidence="8">
    <location>
        <begin position="291"/>
        <end position="348"/>
    </location>
</feature>
<evidence type="ECO:0000313" key="9">
    <source>
        <dbReference type="EMBL" id="XCG65597.1"/>
    </source>
</evidence>
<evidence type="ECO:0000256" key="7">
    <source>
        <dbReference type="HAMAP-Rule" id="MF_00902"/>
    </source>
</evidence>
<evidence type="ECO:0000256" key="2">
    <source>
        <dbReference type="ARBA" id="ARBA00022692"/>
    </source>
</evidence>
<keyword evidence="3 7" id="KW-0653">Protein transport</keyword>
<dbReference type="NCBIfam" id="TIGR00945">
    <property type="entry name" value="tatC"/>
    <property type="match status" value="1"/>
</dbReference>
<keyword evidence="6 7" id="KW-0472">Membrane</keyword>
<comment type="function">
    <text evidence="7">Part of the twin-arginine translocation (Tat) system that transports large folded proteins containing a characteristic twin-arginine motif in their signal peptide across membranes. Together with TatB, TatC is part of a receptor directly interacting with Tat signal peptides.</text>
</comment>
<organism evidence="9">
    <name type="scientific">Nakamurella sp. A5-74</name>
    <dbReference type="NCBI Taxonomy" id="3158264"/>
    <lineage>
        <taxon>Bacteria</taxon>
        <taxon>Bacillati</taxon>
        <taxon>Actinomycetota</taxon>
        <taxon>Actinomycetes</taxon>
        <taxon>Nakamurellales</taxon>
        <taxon>Nakamurellaceae</taxon>
        <taxon>Nakamurella</taxon>
    </lineage>
</organism>
<feature type="transmembrane region" description="Helical" evidence="7">
    <location>
        <begin position="249"/>
        <end position="269"/>
    </location>
</feature>
<dbReference type="PRINTS" id="PR01840">
    <property type="entry name" value="TATCFAMILY"/>
</dbReference>
<dbReference type="InterPro" id="IPR002033">
    <property type="entry name" value="TatC"/>
</dbReference>
<reference evidence="9" key="1">
    <citation type="submission" date="2024-05" db="EMBL/GenBank/DDBJ databases">
        <authorList>
            <person name="Cai S.Y."/>
            <person name="Jin L.M."/>
            <person name="Li H.R."/>
        </authorList>
    </citation>
    <scope>NUCLEOTIDE SEQUENCE</scope>
    <source>
        <strain evidence="9">A5-74</strain>
    </source>
</reference>
<dbReference type="GO" id="GO:0065002">
    <property type="term" value="P:intracellular protein transmembrane transport"/>
    <property type="evidence" value="ECO:0007669"/>
    <property type="project" value="TreeGrafter"/>
</dbReference>
<comment type="subcellular location">
    <subcellularLocation>
        <location evidence="7">Cell membrane</location>
        <topology evidence="7">Multi-pass membrane protein</topology>
    </subcellularLocation>
    <subcellularLocation>
        <location evidence="1">Membrane</location>
        <topology evidence="1">Multi-pass membrane protein</topology>
    </subcellularLocation>
</comment>
<gene>
    <name evidence="7 9" type="primary">tatC</name>
    <name evidence="9" type="ORF">ABLG96_10135</name>
</gene>
<dbReference type="AlphaFoldDB" id="A0AAU8DWK9"/>
<feature type="transmembrane region" description="Helical" evidence="7">
    <location>
        <begin position="143"/>
        <end position="165"/>
    </location>
</feature>
<dbReference type="PANTHER" id="PTHR30371">
    <property type="entry name" value="SEC-INDEPENDENT PROTEIN TRANSLOCASE PROTEIN TATC"/>
    <property type="match status" value="1"/>
</dbReference>
<feature type="transmembrane region" description="Helical" evidence="7">
    <location>
        <begin position="227"/>
        <end position="243"/>
    </location>
</feature>
<evidence type="ECO:0000256" key="4">
    <source>
        <dbReference type="ARBA" id="ARBA00022989"/>
    </source>
</evidence>
<dbReference type="GO" id="GO:0009977">
    <property type="term" value="F:proton motive force dependent protein transmembrane transporter activity"/>
    <property type="evidence" value="ECO:0007669"/>
    <property type="project" value="TreeGrafter"/>
</dbReference>